<name>A0A6A7AP22_9PLEO</name>
<reference evidence="1" key="1">
    <citation type="journal article" date="2020" name="Stud. Mycol.">
        <title>101 Dothideomycetes genomes: a test case for predicting lifestyles and emergence of pathogens.</title>
        <authorList>
            <person name="Haridas S."/>
            <person name="Albert R."/>
            <person name="Binder M."/>
            <person name="Bloem J."/>
            <person name="Labutti K."/>
            <person name="Salamov A."/>
            <person name="Andreopoulos B."/>
            <person name="Baker S."/>
            <person name="Barry K."/>
            <person name="Bills G."/>
            <person name="Bluhm B."/>
            <person name="Cannon C."/>
            <person name="Castanera R."/>
            <person name="Culley D."/>
            <person name="Daum C."/>
            <person name="Ezra D."/>
            <person name="Gonzalez J."/>
            <person name="Henrissat B."/>
            <person name="Kuo A."/>
            <person name="Liang C."/>
            <person name="Lipzen A."/>
            <person name="Lutzoni F."/>
            <person name="Magnuson J."/>
            <person name="Mondo S."/>
            <person name="Nolan M."/>
            <person name="Ohm R."/>
            <person name="Pangilinan J."/>
            <person name="Park H.-J."/>
            <person name="Ramirez L."/>
            <person name="Alfaro M."/>
            <person name="Sun H."/>
            <person name="Tritt A."/>
            <person name="Yoshinaga Y."/>
            <person name="Zwiers L.-H."/>
            <person name="Turgeon B."/>
            <person name="Goodwin S."/>
            <person name="Spatafora J."/>
            <person name="Crous P."/>
            <person name="Grigoriev I."/>
        </authorList>
    </citation>
    <scope>NUCLEOTIDE SEQUENCE</scope>
    <source>
        <strain evidence="1">CBS 113818</strain>
    </source>
</reference>
<dbReference type="Proteomes" id="UP000799424">
    <property type="component" value="Unassembled WGS sequence"/>
</dbReference>
<sequence>MVTIKSERQSNMLARAQRTPWPCMLCLAQYAAGNFVLNGKFGCCFLEVSEANDNEDIWSGLYVTNGDGSDTQFMRCKYCFDAGQDCYLPLDKLEKFRAGYVTLECLILEMRNPKTLFQPPVPSPVDGRRASCYYNDRTAVINRAGRLLAAIQDACPKYSEHMSGHSGTLLAAGDPSSGAVLQGRDWSTAAVAARNKEKLAAFSGETGEDGELTSKKKRAKYGVSGVRNTLTAAADARAIIDALDAGLAARRTAWTHYSGLGRAAKAAYTREHGKPTNCQATALYHYAVQPKKVQNNSSAVNLYRTVYIDIVVYRGEGIDHADLYTSRARKYRDITGSIYINLVV</sequence>
<organism evidence="1 2">
    <name type="scientific">Ophiobolus disseminans</name>
    <dbReference type="NCBI Taxonomy" id="1469910"/>
    <lineage>
        <taxon>Eukaryota</taxon>
        <taxon>Fungi</taxon>
        <taxon>Dikarya</taxon>
        <taxon>Ascomycota</taxon>
        <taxon>Pezizomycotina</taxon>
        <taxon>Dothideomycetes</taxon>
        <taxon>Pleosporomycetidae</taxon>
        <taxon>Pleosporales</taxon>
        <taxon>Pleosporineae</taxon>
        <taxon>Phaeosphaeriaceae</taxon>
        <taxon>Ophiobolus</taxon>
    </lineage>
</organism>
<evidence type="ECO:0000313" key="2">
    <source>
        <dbReference type="Proteomes" id="UP000799424"/>
    </source>
</evidence>
<protein>
    <submittedName>
        <fullName evidence="1">Uncharacterized protein</fullName>
    </submittedName>
</protein>
<accession>A0A6A7AP22</accession>
<keyword evidence="2" id="KW-1185">Reference proteome</keyword>
<gene>
    <name evidence="1" type="ORF">CC86DRAFT_416196</name>
</gene>
<evidence type="ECO:0000313" key="1">
    <source>
        <dbReference type="EMBL" id="KAF2834045.1"/>
    </source>
</evidence>
<dbReference type="EMBL" id="MU006216">
    <property type="protein sequence ID" value="KAF2834045.1"/>
    <property type="molecule type" value="Genomic_DNA"/>
</dbReference>
<proteinExistence type="predicted"/>
<dbReference type="AlphaFoldDB" id="A0A6A7AP22"/>